<dbReference type="STRING" id="29559.NPL3_00325"/>
<evidence type="ECO:0000313" key="3">
    <source>
        <dbReference type="EMBL" id="MDI3048062.1"/>
    </source>
</evidence>
<dbReference type="Proteomes" id="UP001233782">
    <property type="component" value="Unassembled WGS sequence"/>
</dbReference>
<evidence type="ECO:0000313" key="5">
    <source>
        <dbReference type="Proteomes" id="UP000264882"/>
    </source>
</evidence>
<feature type="domain" description="Replicative helicase loading/DNA remodeling protein DnaB N-terminal winged helix" evidence="1">
    <location>
        <begin position="6"/>
        <end position="197"/>
    </location>
</feature>
<evidence type="ECO:0000313" key="2">
    <source>
        <dbReference type="EMBL" id="ASI53782.1"/>
    </source>
</evidence>
<proteinExistence type="predicted"/>
<evidence type="ECO:0000313" key="6">
    <source>
        <dbReference type="Proteomes" id="UP000294882"/>
    </source>
</evidence>
<keyword evidence="5" id="KW-1185">Reference proteome</keyword>
<accession>A0A063YB87</accession>
<dbReference type="Proteomes" id="UP000294882">
    <property type="component" value="Unassembled WGS sequence"/>
</dbReference>
<dbReference type="RefSeq" id="WP_036440474.1">
    <property type="nucleotide sequence ID" value="NZ_CP008748.1"/>
</dbReference>
<dbReference type="KEGG" id="mhyv:MHSN_00960"/>
<protein>
    <submittedName>
        <fullName evidence="3">DnaD domain protein</fullName>
    </submittedName>
    <submittedName>
        <fullName evidence="4">Replication initiation and membrane attachment protein</fullName>
    </submittedName>
</protein>
<dbReference type="AlphaFoldDB" id="A0A063YB87"/>
<dbReference type="EMBL" id="CP008748">
    <property type="protein sequence ID" value="ASI53782.1"/>
    <property type="molecule type" value="Genomic_DNA"/>
</dbReference>
<evidence type="ECO:0000313" key="4">
    <source>
        <dbReference type="EMBL" id="TDU96819.1"/>
    </source>
</evidence>
<gene>
    <name evidence="4" type="ORF">JN03_0496</name>
    <name evidence="2" type="ORF">MHSN_00960</name>
    <name evidence="3" type="ORF">QJ129_02195</name>
</gene>
<dbReference type="EMBL" id="JASBCP010000003">
    <property type="protein sequence ID" value="MDI3048062.1"/>
    <property type="molecule type" value="Genomic_DNA"/>
</dbReference>
<name>A0A063YB87_9BACT</name>
<reference evidence="3" key="3">
    <citation type="submission" date="2023-04" db="EMBL/GenBank/DDBJ databases">
        <title>Genomes of recent Mycoplasma hyosynoviae isolates 2023.</title>
        <authorList>
            <person name="Spergser J."/>
        </authorList>
    </citation>
    <scope>NUCLEOTIDE SEQUENCE</scope>
    <source>
        <strain evidence="3">SN1J23N</strain>
    </source>
</reference>
<evidence type="ECO:0000259" key="1">
    <source>
        <dbReference type="Pfam" id="PF25888"/>
    </source>
</evidence>
<reference evidence="4 6" key="2">
    <citation type="submission" date="2019-03" db="EMBL/GenBank/DDBJ databases">
        <title>Genomic Encyclopedia of Archaeal and Bacterial Type Strains, Phase II (KMG-II): from individual species to whole genera.</title>
        <authorList>
            <person name="Goeker M."/>
        </authorList>
    </citation>
    <scope>NUCLEOTIDE SEQUENCE [LARGE SCALE GENOMIC DNA]</scope>
    <source>
        <strain evidence="4 6">ATCC 25591</strain>
    </source>
</reference>
<dbReference type="EMBL" id="SOCH01000004">
    <property type="protein sequence ID" value="TDU96819.1"/>
    <property type="molecule type" value="Genomic_DNA"/>
</dbReference>
<dbReference type="Pfam" id="PF25888">
    <property type="entry name" value="WHD_DnaB"/>
    <property type="match status" value="1"/>
</dbReference>
<organism evidence="4 6">
    <name type="scientific">Metamycoplasma hyosynoviae</name>
    <dbReference type="NCBI Taxonomy" id="29559"/>
    <lineage>
        <taxon>Bacteria</taxon>
        <taxon>Bacillati</taxon>
        <taxon>Mycoplasmatota</taxon>
        <taxon>Mycoplasmoidales</taxon>
        <taxon>Metamycoplasmataceae</taxon>
        <taxon>Metamycoplasma</taxon>
    </lineage>
</organism>
<dbReference type="Proteomes" id="UP000264882">
    <property type="component" value="Chromosome"/>
</dbReference>
<dbReference type="InterPro" id="IPR058660">
    <property type="entry name" value="WHD_DnaB"/>
</dbReference>
<reference evidence="2 5" key="1">
    <citation type="submission" date="2014-06" db="EMBL/GenBank/DDBJ databases">
        <title>The Whole Genome Sequence of Mycoplasma hyosynoviae strain ATCC 27095.</title>
        <authorList>
            <person name="Calcutt M.J."/>
            <person name="Foecking M.F."/>
        </authorList>
    </citation>
    <scope>NUCLEOTIDE SEQUENCE [LARGE SCALE GENOMIC DNA]</scope>
    <source>
        <strain evidence="2 5">M60</strain>
    </source>
</reference>
<sequence length="312" mass="36387">MINNIFYLQNSQEITNKDLSIIRAFYFPIIGNRATILYHLLVDISLLDKTSKNNKKYDFQKISKLMQISIEEIYQVKEKLEACNLVKTYLFNNNEILIEIKKPMTANEFTKNTLMSKTLISKIGNELYSQLVTENAFYEYDTKSANDVSKKFYEIFKVEECADDDFEVNFNFVASNNHEACKNLDSKKYVEYITNEKATQQHLVLINNLKKLNFDDAGINLFINYSVKINNSIVPNYILKIAKDYAKRNLLKFSEIDSELNFAINYKLQNQQSHFNYVLSDQKESSQNSKKPGDKDKIEKEMLAISGEFGWD</sequence>